<keyword evidence="2" id="KW-0645">Protease</keyword>
<feature type="domain" description="Peptidase M20 dimerisation" evidence="7">
    <location>
        <begin position="205"/>
        <end position="348"/>
    </location>
</feature>
<accession>V5WL61</accession>
<dbReference type="InterPro" id="IPR036264">
    <property type="entry name" value="Bact_exopeptidase_dim_dom"/>
</dbReference>
<dbReference type="GO" id="GO:0046872">
    <property type="term" value="F:metal ion binding"/>
    <property type="evidence" value="ECO:0007669"/>
    <property type="project" value="UniProtKB-KW"/>
</dbReference>
<dbReference type="InterPro" id="IPR011650">
    <property type="entry name" value="Peptidase_M20_dimer"/>
</dbReference>
<dbReference type="SUPFAM" id="SSF53187">
    <property type="entry name" value="Zn-dependent exopeptidases"/>
    <property type="match status" value="1"/>
</dbReference>
<dbReference type="EMBL" id="CP006939">
    <property type="protein sequence ID" value="AHC15931.1"/>
    <property type="molecule type" value="Genomic_DNA"/>
</dbReference>
<evidence type="ECO:0000256" key="4">
    <source>
        <dbReference type="ARBA" id="ARBA00022801"/>
    </source>
</evidence>
<organism evidence="8 9">
    <name type="scientific">Salinispira pacifica</name>
    <dbReference type="NCBI Taxonomy" id="1307761"/>
    <lineage>
        <taxon>Bacteria</taxon>
        <taxon>Pseudomonadati</taxon>
        <taxon>Spirochaetota</taxon>
        <taxon>Spirochaetia</taxon>
        <taxon>Spirochaetales</taxon>
        <taxon>Spirochaetaceae</taxon>
        <taxon>Salinispira</taxon>
    </lineage>
</organism>
<feature type="compositionally biased region" description="Polar residues" evidence="6">
    <location>
        <begin position="357"/>
        <end position="369"/>
    </location>
</feature>
<dbReference type="STRING" id="1307761.L21SP2_2579"/>
<evidence type="ECO:0000256" key="5">
    <source>
        <dbReference type="ARBA" id="ARBA00022833"/>
    </source>
</evidence>
<dbReference type="InterPro" id="IPR002933">
    <property type="entry name" value="Peptidase_M20"/>
</dbReference>
<reference evidence="8 9" key="1">
    <citation type="journal article" date="2015" name="Stand. Genomic Sci.">
        <title>Complete genome sequence and description of Salinispira pacifica gen. nov., sp. nov., a novel spirochaete isolated form a hypersaline microbial mat.</title>
        <authorList>
            <person name="Ben Hania W."/>
            <person name="Joseph M."/>
            <person name="Schumann P."/>
            <person name="Bunk B."/>
            <person name="Fiebig A."/>
            <person name="Sproer C."/>
            <person name="Klenk H.P."/>
            <person name="Fardeau M.L."/>
            <person name="Spring S."/>
        </authorList>
    </citation>
    <scope>NUCLEOTIDE SEQUENCE [LARGE SCALE GENOMIC DNA]</scope>
    <source>
        <strain evidence="8 9">L21-RPul-D2</strain>
    </source>
</reference>
<keyword evidence="9" id="KW-1185">Reference proteome</keyword>
<dbReference type="Gene3D" id="3.30.70.360">
    <property type="match status" value="1"/>
</dbReference>
<proteinExistence type="inferred from homology"/>
<evidence type="ECO:0000256" key="1">
    <source>
        <dbReference type="ARBA" id="ARBA00006247"/>
    </source>
</evidence>
<dbReference type="Pfam" id="PF01546">
    <property type="entry name" value="Peptidase_M20"/>
    <property type="match status" value="1"/>
</dbReference>
<dbReference type="KEGG" id="slr:L21SP2_2579"/>
<dbReference type="PANTHER" id="PTHR45962:SF1">
    <property type="entry name" value="N-FATTY-ACYL-AMINO ACID SYNTHASE_HYDROLASE PM20D1"/>
    <property type="match status" value="1"/>
</dbReference>
<feature type="region of interest" description="Disordered" evidence="6">
    <location>
        <begin position="357"/>
        <end position="378"/>
    </location>
</feature>
<name>V5WL61_9SPIO</name>
<dbReference type="SUPFAM" id="SSF55031">
    <property type="entry name" value="Bacterial exopeptidase dimerisation domain"/>
    <property type="match status" value="1"/>
</dbReference>
<dbReference type="Proteomes" id="UP000018680">
    <property type="component" value="Chromosome"/>
</dbReference>
<keyword evidence="5" id="KW-0862">Zinc</keyword>
<keyword evidence="3" id="KW-0479">Metal-binding</keyword>
<protein>
    <submittedName>
        <fullName evidence="8">Peptidase, M20/M25/M40 family</fullName>
    </submittedName>
</protein>
<dbReference type="Pfam" id="PF07687">
    <property type="entry name" value="M20_dimer"/>
    <property type="match status" value="1"/>
</dbReference>
<evidence type="ECO:0000256" key="2">
    <source>
        <dbReference type="ARBA" id="ARBA00022670"/>
    </source>
</evidence>
<dbReference type="HOGENOM" id="CLU_021802_11_1_12"/>
<gene>
    <name evidence="8" type="ORF">L21SP2_2579</name>
</gene>
<dbReference type="Gene3D" id="1.10.150.900">
    <property type="match status" value="1"/>
</dbReference>
<dbReference type="InterPro" id="IPR047177">
    <property type="entry name" value="Pept_M20A"/>
</dbReference>
<sequence>MPDPRNEPEADFSRALDSFALALNIASVSHSDYAQNDESVFQEFQDFLTRRYADFLEDCGVTRFGVYGIAIRWPGTEGLSRGLPLLYTAHYDVVPVDGQDWSVDPFSAEQKEGYIWGRGTLDTKNSLIALMEAAASLHADGFTPRRDIWFAFGGDEETESSRGAITISRWFQEQGIRFAWTFDEGGIIARNMIPGVQGSAALVGVEEKGFVNFRLSAESSGGHASTPPPSTALGLVSRAVARLEAARQPRKLIPSLRKFFRRTVPYQSLPLKIVMANLWLFAPVVKQVLAGGDDSRAMIQSTLAPTMAGGSSKENVLPAAAWANINVRILPGETIDQVRRRCIRIIRDPRVEVSIANSAEANDPISSSPPAKEDTGSPGTAGVDRFLAFCADALSFREGFTTALPYLMTGATDSKHYAHISDHVFRFVPMELDSRELSRIHNPDERISLENFRGMLAFYRYNLKYHERVFQ</sequence>
<evidence type="ECO:0000313" key="8">
    <source>
        <dbReference type="EMBL" id="AHC15931.1"/>
    </source>
</evidence>
<keyword evidence="4" id="KW-0378">Hydrolase</keyword>
<dbReference type="Gene3D" id="3.40.630.10">
    <property type="entry name" value="Zn peptidases"/>
    <property type="match status" value="1"/>
</dbReference>
<evidence type="ECO:0000256" key="3">
    <source>
        <dbReference type="ARBA" id="ARBA00022723"/>
    </source>
</evidence>
<dbReference type="GO" id="GO:0008233">
    <property type="term" value="F:peptidase activity"/>
    <property type="evidence" value="ECO:0007669"/>
    <property type="project" value="UniProtKB-KW"/>
</dbReference>
<dbReference type="eggNOG" id="COG0624">
    <property type="taxonomic scope" value="Bacteria"/>
</dbReference>
<evidence type="ECO:0000313" key="9">
    <source>
        <dbReference type="Proteomes" id="UP000018680"/>
    </source>
</evidence>
<evidence type="ECO:0000256" key="6">
    <source>
        <dbReference type="SAM" id="MobiDB-lite"/>
    </source>
</evidence>
<evidence type="ECO:0000259" key="7">
    <source>
        <dbReference type="Pfam" id="PF07687"/>
    </source>
</evidence>
<dbReference type="PANTHER" id="PTHR45962">
    <property type="entry name" value="N-FATTY-ACYL-AMINO ACID SYNTHASE/HYDROLASE PM20D1"/>
    <property type="match status" value="1"/>
</dbReference>
<dbReference type="GO" id="GO:0006508">
    <property type="term" value="P:proteolysis"/>
    <property type="evidence" value="ECO:0007669"/>
    <property type="project" value="UniProtKB-KW"/>
</dbReference>
<dbReference type="AlphaFoldDB" id="V5WL61"/>
<comment type="similarity">
    <text evidence="1">Belongs to the peptidase M20A family.</text>
</comment>